<dbReference type="InterPro" id="IPR036388">
    <property type="entry name" value="WH-like_DNA-bd_sf"/>
</dbReference>
<feature type="modified residue" description="4-aspartylphosphate" evidence="6">
    <location>
        <position position="57"/>
    </location>
</feature>
<dbReference type="PANTHER" id="PTHR48111:SF28">
    <property type="entry name" value="TRANSCRIPTIONAL REGULATORY PROTEIN TCRX-RELATED"/>
    <property type="match status" value="1"/>
</dbReference>
<evidence type="ECO:0000256" key="7">
    <source>
        <dbReference type="PROSITE-ProRule" id="PRU01091"/>
    </source>
</evidence>
<dbReference type="RefSeq" id="WP_035852247.1">
    <property type="nucleotide sequence ID" value="NZ_KK073874.1"/>
</dbReference>
<dbReference type="InterPro" id="IPR001789">
    <property type="entry name" value="Sig_transdc_resp-reg_receiver"/>
</dbReference>
<evidence type="ECO:0000256" key="1">
    <source>
        <dbReference type="ARBA" id="ARBA00022553"/>
    </source>
</evidence>
<dbReference type="FunFam" id="3.40.50.2300:FF:000001">
    <property type="entry name" value="DNA-binding response regulator PhoB"/>
    <property type="match status" value="1"/>
</dbReference>
<accession>A0A010ZZ00</accession>
<feature type="DNA-binding region" description="OmpR/PhoB-type" evidence="7">
    <location>
        <begin position="135"/>
        <end position="232"/>
    </location>
</feature>
<keyword evidence="5" id="KW-0804">Transcription</keyword>
<dbReference type="HOGENOM" id="CLU_000445_30_1_11"/>
<keyword evidence="11" id="KW-1185">Reference proteome</keyword>
<dbReference type="PANTHER" id="PTHR48111">
    <property type="entry name" value="REGULATOR OF RPOS"/>
    <property type="match status" value="1"/>
</dbReference>
<keyword evidence="4 7" id="KW-0238">DNA-binding</keyword>
<dbReference type="SMART" id="SM00448">
    <property type="entry name" value="REC"/>
    <property type="match status" value="1"/>
</dbReference>
<dbReference type="Pfam" id="PF00072">
    <property type="entry name" value="Response_reg"/>
    <property type="match status" value="1"/>
</dbReference>
<name>A0A010ZZ00_9ACTN</name>
<dbReference type="EMBL" id="JFBT01000001">
    <property type="protein sequence ID" value="EXG82442.1"/>
    <property type="molecule type" value="Genomic_DNA"/>
</dbReference>
<dbReference type="GO" id="GO:0006355">
    <property type="term" value="P:regulation of DNA-templated transcription"/>
    <property type="evidence" value="ECO:0007669"/>
    <property type="project" value="InterPro"/>
</dbReference>
<evidence type="ECO:0000256" key="3">
    <source>
        <dbReference type="ARBA" id="ARBA00023015"/>
    </source>
</evidence>
<evidence type="ECO:0000259" key="9">
    <source>
        <dbReference type="PROSITE" id="PS51755"/>
    </source>
</evidence>
<dbReference type="InterPro" id="IPR039420">
    <property type="entry name" value="WalR-like"/>
</dbReference>
<keyword evidence="1 6" id="KW-0597">Phosphoprotein</keyword>
<dbReference type="CDD" id="cd00383">
    <property type="entry name" value="trans_reg_C"/>
    <property type="match status" value="1"/>
</dbReference>
<keyword evidence="3" id="KW-0805">Transcription regulation</keyword>
<proteinExistence type="predicted"/>
<dbReference type="GO" id="GO:0032993">
    <property type="term" value="C:protein-DNA complex"/>
    <property type="evidence" value="ECO:0007669"/>
    <property type="project" value="TreeGrafter"/>
</dbReference>
<feature type="domain" description="OmpR/PhoB-type" evidence="9">
    <location>
        <begin position="135"/>
        <end position="232"/>
    </location>
</feature>
<dbReference type="Gene3D" id="6.10.250.690">
    <property type="match status" value="1"/>
</dbReference>
<comment type="caution">
    <text evidence="10">The sequence shown here is derived from an EMBL/GenBank/DDBJ whole genome shotgun (WGS) entry which is preliminary data.</text>
</comment>
<dbReference type="PROSITE" id="PS51755">
    <property type="entry name" value="OMPR_PHOB"/>
    <property type="match status" value="1"/>
</dbReference>
<dbReference type="GO" id="GO:0005829">
    <property type="term" value="C:cytosol"/>
    <property type="evidence" value="ECO:0007669"/>
    <property type="project" value="TreeGrafter"/>
</dbReference>
<evidence type="ECO:0000256" key="5">
    <source>
        <dbReference type="ARBA" id="ARBA00023163"/>
    </source>
</evidence>
<keyword evidence="2" id="KW-0902">Two-component regulatory system</keyword>
<evidence type="ECO:0000256" key="4">
    <source>
        <dbReference type="ARBA" id="ARBA00023125"/>
    </source>
</evidence>
<dbReference type="AlphaFoldDB" id="A0A010ZZ00"/>
<evidence type="ECO:0000259" key="8">
    <source>
        <dbReference type="PROSITE" id="PS50110"/>
    </source>
</evidence>
<dbReference type="OrthoDB" id="5242462at2"/>
<dbReference type="SMART" id="SM00862">
    <property type="entry name" value="Trans_reg_C"/>
    <property type="match status" value="1"/>
</dbReference>
<protein>
    <submittedName>
        <fullName evidence="10">Response regulator with CheY-like receiver domain and winged-helix DNA-binding domain</fullName>
    </submittedName>
</protein>
<dbReference type="GO" id="GO:0000976">
    <property type="term" value="F:transcription cis-regulatory region binding"/>
    <property type="evidence" value="ECO:0007669"/>
    <property type="project" value="TreeGrafter"/>
</dbReference>
<dbReference type="SUPFAM" id="SSF52172">
    <property type="entry name" value="CheY-like"/>
    <property type="match status" value="1"/>
</dbReference>
<evidence type="ECO:0000256" key="2">
    <source>
        <dbReference type="ARBA" id="ARBA00023012"/>
    </source>
</evidence>
<dbReference type="InterPro" id="IPR001867">
    <property type="entry name" value="OmpR/PhoB-type_DNA-bd"/>
</dbReference>
<dbReference type="PROSITE" id="PS50110">
    <property type="entry name" value="RESPONSE_REGULATORY"/>
    <property type="match status" value="1"/>
</dbReference>
<gene>
    <name evidence="10" type="ORF">CryarDRAFT_3627</name>
</gene>
<evidence type="ECO:0000313" key="10">
    <source>
        <dbReference type="EMBL" id="EXG82442.1"/>
    </source>
</evidence>
<feature type="domain" description="Response regulatory" evidence="8">
    <location>
        <begin position="8"/>
        <end position="122"/>
    </location>
</feature>
<organism evidence="10 11">
    <name type="scientific">Cryptosporangium arvum DSM 44712</name>
    <dbReference type="NCBI Taxonomy" id="927661"/>
    <lineage>
        <taxon>Bacteria</taxon>
        <taxon>Bacillati</taxon>
        <taxon>Actinomycetota</taxon>
        <taxon>Actinomycetes</taxon>
        <taxon>Cryptosporangiales</taxon>
        <taxon>Cryptosporangiaceae</taxon>
        <taxon>Cryptosporangium</taxon>
    </lineage>
</organism>
<dbReference type="Proteomes" id="UP000021053">
    <property type="component" value="Unassembled WGS sequence"/>
</dbReference>
<dbReference type="SUPFAM" id="SSF46894">
    <property type="entry name" value="C-terminal effector domain of the bipartite response regulators"/>
    <property type="match status" value="1"/>
</dbReference>
<evidence type="ECO:0000313" key="11">
    <source>
        <dbReference type="Proteomes" id="UP000021053"/>
    </source>
</evidence>
<dbReference type="FunFam" id="1.10.10.10:FF:000005">
    <property type="entry name" value="Two-component system response regulator"/>
    <property type="match status" value="1"/>
</dbReference>
<dbReference type="InterPro" id="IPR011006">
    <property type="entry name" value="CheY-like_superfamily"/>
</dbReference>
<dbReference type="GO" id="GO:0000156">
    <property type="term" value="F:phosphorelay response regulator activity"/>
    <property type="evidence" value="ECO:0007669"/>
    <property type="project" value="TreeGrafter"/>
</dbReference>
<dbReference type="Gene3D" id="1.10.10.10">
    <property type="entry name" value="Winged helix-like DNA-binding domain superfamily/Winged helix DNA-binding domain"/>
    <property type="match status" value="1"/>
</dbReference>
<reference evidence="10 11" key="1">
    <citation type="submission" date="2013-07" db="EMBL/GenBank/DDBJ databases">
        <authorList>
            <consortium name="DOE Joint Genome Institute"/>
            <person name="Eisen J."/>
            <person name="Huntemann M."/>
            <person name="Han J."/>
            <person name="Chen A."/>
            <person name="Kyrpides N."/>
            <person name="Mavromatis K."/>
            <person name="Markowitz V."/>
            <person name="Palaniappan K."/>
            <person name="Ivanova N."/>
            <person name="Schaumberg A."/>
            <person name="Pati A."/>
            <person name="Liolios K."/>
            <person name="Nordberg H.P."/>
            <person name="Cantor M.N."/>
            <person name="Hua S.X."/>
            <person name="Woyke T."/>
        </authorList>
    </citation>
    <scope>NUCLEOTIDE SEQUENCE [LARGE SCALE GENOMIC DNA]</scope>
    <source>
        <strain evidence="10 11">DSM 44712</strain>
    </source>
</reference>
<evidence type="ECO:0000256" key="6">
    <source>
        <dbReference type="PROSITE-ProRule" id="PRU00169"/>
    </source>
</evidence>
<sequence length="234" mass="26081">MSDEQPYRVLVVEDEPTIRSLLEFAFHRSGYQVSSAETARAALAEIDRGEPHLLVLDVMLPDTDGIELTRQLRASGNGVPVLLLTARTALRDRVAGLAAGADDYVAKPFDIEEVLLRVEAILRRTAPSSGRSAPDQVLRYADLELNVTLHEVHRAGEHIALSPTEFKLLRYLLAHAGKVVTKAQILDHVWSYGFGGDQSIIETYVKYLRRKVDRFDPPLIQTVRGVGYSLRSPR</sequence>
<dbReference type="Pfam" id="PF00486">
    <property type="entry name" value="Trans_reg_C"/>
    <property type="match status" value="1"/>
</dbReference>
<dbReference type="InterPro" id="IPR016032">
    <property type="entry name" value="Sig_transdc_resp-reg_C-effctor"/>
</dbReference>
<dbReference type="Gene3D" id="3.40.50.2300">
    <property type="match status" value="1"/>
</dbReference>